<evidence type="ECO:0000256" key="2">
    <source>
        <dbReference type="ARBA" id="ARBA00022618"/>
    </source>
</evidence>
<dbReference type="EMBL" id="EF083590">
    <property type="protein sequence ID" value="ABK22931.1"/>
    <property type="molecule type" value="mRNA"/>
</dbReference>
<evidence type="ECO:0000313" key="11">
    <source>
        <dbReference type="EMBL" id="ABK22931.1"/>
    </source>
</evidence>
<dbReference type="InterPro" id="IPR024991">
    <property type="entry name" value="RING-H2_APC11"/>
</dbReference>
<dbReference type="GO" id="GO:0051301">
    <property type="term" value="P:cell division"/>
    <property type="evidence" value="ECO:0007669"/>
    <property type="project" value="UniProtKB-KW"/>
</dbReference>
<reference evidence="11" key="1">
    <citation type="journal article" date="2008" name="BMC Genomics">
        <title>A conifer genomics resource of 200,000 spruce (Picea spp.) ESTs and 6,464 high-quality, sequence-finished full-length cDNAs for Sitka spruce (Picea sitchensis).</title>
        <authorList>
            <person name="Ralph S.G."/>
            <person name="Chun H.J."/>
            <person name="Kolosova N."/>
            <person name="Cooper D."/>
            <person name="Oddy C."/>
            <person name="Ritland C.E."/>
            <person name="Kirkpatrick R."/>
            <person name="Moore R."/>
            <person name="Barber S."/>
            <person name="Holt R.A."/>
            <person name="Jones S.J."/>
            <person name="Marra M.A."/>
            <person name="Douglas C.J."/>
            <person name="Ritland K."/>
            <person name="Bohlmann J."/>
        </authorList>
    </citation>
    <scope>NUCLEOTIDE SEQUENCE</scope>
    <source>
        <tissue evidence="11">Green portion of the leader tissue</tissue>
    </source>
</reference>
<name>A9NQM0_PICSI</name>
<accession>A9NQM0</accession>
<evidence type="ECO:0000256" key="6">
    <source>
        <dbReference type="ARBA" id="ARBA00022786"/>
    </source>
</evidence>
<proteinExistence type="evidence at transcript level"/>
<keyword evidence="7" id="KW-0862">Zinc</keyword>
<dbReference type="InterPro" id="IPR013083">
    <property type="entry name" value="Znf_RING/FYVE/PHD"/>
</dbReference>
<dbReference type="PANTHER" id="PTHR11210">
    <property type="entry name" value="RING BOX"/>
    <property type="match status" value="1"/>
</dbReference>
<organism evidence="11">
    <name type="scientific">Picea sitchensis</name>
    <name type="common">Sitka spruce</name>
    <name type="synonym">Pinus sitchensis</name>
    <dbReference type="NCBI Taxonomy" id="3332"/>
    <lineage>
        <taxon>Eukaryota</taxon>
        <taxon>Viridiplantae</taxon>
        <taxon>Streptophyta</taxon>
        <taxon>Embryophyta</taxon>
        <taxon>Tracheophyta</taxon>
        <taxon>Spermatophyta</taxon>
        <taxon>Pinopsida</taxon>
        <taxon>Pinidae</taxon>
        <taxon>Conifers I</taxon>
        <taxon>Pinales</taxon>
        <taxon>Pinaceae</taxon>
        <taxon>Picea</taxon>
    </lineage>
</organism>
<dbReference type="InterPro" id="IPR051031">
    <property type="entry name" value="RING-box_E3_Ubiquitin_Ligase"/>
</dbReference>
<evidence type="ECO:0000256" key="4">
    <source>
        <dbReference type="ARBA" id="ARBA00022771"/>
    </source>
</evidence>
<keyword evidence="6" id="KW-0833">Ubl conjugation pathway</keyword>
<evidence type="ECO:0000256" key="9">
    <source>
        <dbReference type="PROSITE-ProRule" id="PRU00175"/>
    </source>
</evidence>
<evidence type="ECO:0000256" key="7">
    <source>
        <dbReference type="ARBA" id="ARBA00022833"/>
    </source>
</evidence>
<evidence type="ECO:0000256" key="5">
    <source>
        <dbReference type="ARBA" id="ARBA00022776"/>
    </source>
</evidence>
<dbReference type="GO" id="GO:0097602">
    <property type="term" value="F:cullin family protein binding"/>
    <property type="evidence" value="ECO:0007669"/>
    <property type="project" value="InterPro"/>
</dbReference>
<dbReference type="PROSITE" id="PS50089">
    <property type="entry name" value="ZF_RING_2"/>
    <property type="match status" value="1"/>
</dbReference>
<protein>
    <recommendedName>
        <fullName evidence="1">Anaphase-promoting complex subunit 11</fullName>
    </recommendedName>
</protein>
<dbReference type="CDD" id="cd16456">
    <property type="entry name" value="RING-H2_APC11"/>
    <property type="match status" value="1"/>
</dbReference>
<keyword evidence="8" id="KW-0131">Cell cycle</keyword>
<evidence type="ECO:0000259" key="10">
    <source>
        <dbReference type="PROSITE" id="PS50089"/>
    </source>
</evidence>
<keyword evidence="4 9" id="KW-0863">Zinc-finger</keyword>
<dbReference type="Gene3D" id="3.30.40.10">
    <property type="entry name" value="Zinc/RING finger domain, C3HC4 (zinc finger)"/>
    <property type="match status" value="1"/>
</dbReference>
<dbReference type="InterPro" id="IPR001841">
    <property type="entry name" value="Znf_RING"/>
</dbReference>
<dbReference type="AlphaFoldDB" id="A9NQM0"/>
<keyword evidence="2" id="KW-0132">Cell division</keyword>
<evidence type="ECO:0000256" key="1">
    <source>
        <dbReference type="ARBA" id="ARBA00013928"/>
    </source>
</evidence>
<dbReference type="GO" id="GO:0061630">
    <property type="term" value="F:ubiquitin protein ligase activity"/>
    <property type="evidence" value="ECO:0007669"/>
    <property type="project" value="InterPro"/>
</dbReference>
<keyword evidence="5" id="KW-0498">Mitosis</keyword>
<dbReference type="GO" id="GO:0008270">
    <property type="term" value="F:zinc ion binding"/>
    <property type="evidence" value="ECO:0007669"/>
    <property type="project" value="UniProtKB-KW"/>
</dbReference>
<keyword evidence="3" id="KW-0479">Metal-binding</keyword>
<dbReference type="SUPFAM" id="SSF57850">
    <property type="entry name" value="RING/U-box"/>
    <property type="match status" value="1"/>
</dbReference>
<dbReference type="GO" id="GO:0031145">
    <property type="term" value="P:anaphase-promoting complex-dependent catabolic process"/>
    <property type="evidence" value="ECO:0007669"/>
    <property type="project" value="InterPro"/>
</dbReference>
<feature type="domain" description="RING-type" evidence="10">
    <location>
        <begin position="34"/>
        <end position="76"/>
    </location>
</feature>
<dbReference type="GO" id="GO:0005680">
    <property type="term" value="C:anaphase-promoting complex"/>
    <property type="evidence" value="ECO:0007669"/>
    <property type="project" value="InterPro"/>
</dbReference>
<sequence length="86" mass="9947">MKVKVIQWHAVASWTWDAKDELCAICKLPFDGCCTECKYPGDDCPLVWGACSHPFHLHCIVKWTGTQNRAHCPLCRRDWQIQTETQ</sequence>
<dbReference type="Pfam" id="PF12861">
    <property type="entry name" value="zf-ANAPC11"/>
    <property type="match status" value="1"/>
</dbReference>
<evidence type="ECO:0000256" key="8">
    <source>
        <dbReference type="ARBA" id="ARBA00023306"/>
    </source>
</evidence>
<evidence type="ECO:0000256" key="3">
    <source>
        <dbReference type="ARBA" id="ARBA00022723"/>
    </source>
</evidence>